<dbReference type="STRING" id="299262.BWR18_12735"/>
<dbReference type="SUPFAM" id="SSF55961">
    <property type="entry name" value="Bet v1-like"/>
    <property type="match status" value="1"/>
</dbReference>
<dbReference type="Pfam" id="PF08327">
    <property type="entry name" value="AHSA1"/>
    <property type="match status" value="1"/>
</dbReference>
<name>A0A1P8MWF9_9RHOB</name>
<evidence type="ECO:0000259" key="2">
    <source>
        <dbReference type="Pfam" id="PF08327"/>
    </source>
</evidence>
<dbReference type="AlphaFoldDB" id="A0A1P8MWF9"/>
<dbReference type="InterPro" id="IPR023393">
    <property type="entry name" value="START-like_dom_sf"/>
</dbReference>
<sequence>MSTDTGHFDLSRTMPLTPDRLWHLLTDGQMREAWGAPEDGMVLVMDTSDFRVGGYETHRCGPADNPEFTVDTRWYRIDGPHDAAFTETVNIGGAAIATTLVTYRVTAEGTGSRLDVSVAVSSFTGPDADGEFKAGWEASLSNLEALATKMAA</sequence>
<keyword evidence="4" id="KW-1185">Reference proteome</keyword>
<dbReference type="OrthoDB" id="9805228at2"/>
<evidence type="ECO:0000313" key="3">
    <source>
        <dbReference type="EMBL" id="APX12447.1"/>
    </source>
</evidence>
<proteinExistence type="inferred from homology"/>
<evidence type="ECO:0000256" key="1">
    <source>
        <dbReference type="ARBA" id="ARBA00006817"/>
    </source>
</evidence>
<reference evidence="3 4" key="1">
    <citation type="submission" date="2017-01" db="EMBL/GenBank/DDBJ databases">
        <title>Complete genome of Tateyamaria omphalii DOK1-4 isolated from seawater in Dokdo.</title>
        <authorList>
            <person name="Kim J.H."/>
            <person name="Chi W.-J."/>
        </authorList>
    </citation>
    <scope>NUCLEOTIDE SEQUENCE [LARGE SCALE GENOMIC DNA]</scope>
    <source>
        <strain evidence="3 4">DOK1-4</strain>
    </source>
</reference>
<dbReference type="EMBL" id="CP019312">
    <property type="protein sequence ID" value="APX12447.1"/>
    <property type="molecule type" value="Genomic_DNA"/>
</dbReference>
<dbReference type="Proteomes" id="UP000186336">
    <property type="component" value="Chromosome"/>
</dbReference>
<dbReference type="RefSeq" id="WP_076628748.1">
    <property type="nucleotide sequence ID" value="NZ_CP019312.1"/>
</dbReference>
<dbReference type="InterPro" id="IPR013538">
    <property type="entry name" value="ASHA1/2-like_C"/>
</dbReference>
<comment type="similarity">
    <text evidence="1">Belongs to the AHA1 family.</text>
</comment>
<gene>
    <name evidence="3" type="ORF">BWR18_12735</name>
</gene>
<dbReference type="KEGG" id="tom:BWR18_12735"/>
<feature type="domain" description="Activator of Hsp90 ATPase homologue 1/2-like C-terminal" evidence="2">
    <location>
        <begin position="17"/>
        <end position="146"/>
    </location>
</feature>
<evidence type="ECO:0000313" key="4">
    <source>
        <dbReference type="Proteomes" id="UP000186336"/>
    </source>
</evidence>
<protein>
    <recommendedName>
        <fullName evidence="2">Activator of Hsp90 ATPase homologue 1/2-like C-terminal domain-containing protein</fullName>
    </recommendedName>
</protein>
<accession>A0A1P8MWF9</accession>
<organism evidence="3 4">
    <name type="scientific">Tateyamaria omphalii</name>
    <dbReference type="NCBI Taxonomy" id="299262"/>
    <lineage>
        <taxon>Bacteria</taxon>
        <taxon>Pseudomonadati</taxon>
        <taxon>Pseudomonadota</taxon>
        <taxon>Alphaproteobacteria</taxon>
        <taxon>Rhodobacterales</taxon>
        <taxon>Roseobacteraceae</taxon>
        <taxon>Tateyamaria</taxon>
    </lineage>
</organism>
<dbReference type="Gene3D" id="3.30.530.20">
    <property type="match status" value="1"/>
</dbReference>